<dbReference type="EC" id="3.1.3.16" evidence="3"/>
<evidence type="ECO:0000313" key="12">
    <source>
        <dbReference type="Proteomes" id="UP001565368"/>
    </source>
</evidence>
<accession>A0ABR3QE72</accession>
<feature type="compositionally biased region" description="Basic and acidic residues" evidence="10">
    <location>
        <begin position="104"/>
        <end position="114"/>
    </location>
</feature>
<feature type="compositionally biased region" description="Low complexity" evidence="10">
    <location>
        <begin position="76"/>
        <end position="85"/>
    </location>
</feature>
<evidence type="ECO:0000256" key="1">
    <source>
        <dbReference type="ARBA" id="ARBA00004123"/>
    </source>
</evidence>
<evidence type="ECO:0000256" key="2">
    <source>
        <dbReference type="ARBA" id="ARBA00008978"/>
    </source>
</evidence>
<gene>
    <name evidence="11" type="primary">SSU72</name>
    <name evidence="11" type="ORF">Q8F55_000704</name>
</gene>
<keyword evidence="5 11" id="KW-0378">Hydrolase</keyword>
<evidence type="ECO:0000256" key="4">
    <source>
        <dbReference type="ARBA" id="ARBA00022664"/>
    </source>
</evidence>
<comment type="catalytic activity">
    <reaction evidence="8">
        <text>O-phospho-L-seryl-[protein] + H2O = L-seryl-[protein] + phosphate</text>
        <dbReference type="Rhea" id="RHEA:20629"/>
        <dbReference type="Rhea" id="RHEA-COMP:9863"/>
        <dbReference type="Rhea" id="RHEA-COMP:11604"/>
        <dbReference type="ChEBI" id="CHEBI:15377"/>
        <dbReference type="ChEBI" id="CHEBI:29999"/>
        <dbReference type="ChEBI" id="CHEBI:43474"/>
        <dbReference type="ChEBI" id="CHEBI:83421"/>
        <dbReference type="EC" id="3.1.3.16"/>
    </reaction>
</comment>
<keyword evidence="6" id="KW-0904">Protein phosphatase</keyword>
<dbReference type="GO" id="GO:0004722">
    <property type="term" value="F:protein serine/threonine phosphatase activity"/>
    <property type="evidence" value="ECO:0007669"/>
    <property type="project" value="UniProtKB-EC"/>
</dbReference>
<dbReference type="Proteomes" id="UP001565368">
    <property type="component" value="Unassembled WGS sequence"/>
</dbReference>
<reference evidence="11 12" key="1">
    <citation type="submission" date="2023-08" db="EMBL/GenBank/DDBJ databases">
        <title>Annotated Genome Sequence of Vanrija albida AlHP1.</title>
        <authorList>
            <person name="Herzog R."/>
        </authorList>
    </citation>
    <scope>NUCLEOTIDE SEQUENCE [LARGE SCALE GENOMIC DNA]</scope>
    <source>
        <strain evidence="11 12">AlHP1</strain>
    </source>
</reference>
<evidence type="ECO:0000256" key="3">
    <source>
        <dbReference type="ARBA" id="ARBA00013081"/>
    </source>
</evidence>
<dbReference type="EMBL" id="JBBXJM010000001">
    <property type="protein sequence ID" value="KAL1412955.1"/>
    <property type="molecule type" value="Genomic_DNA"/>
</dbReference>
<feature type="compositionally biased region" description="Basic and acidic residues" evidence="10">
    <location>
        <begin position="1"/>
        <end position="10"/>
    </location>
</feature>
<evidence type="ECO:0000256" key="7">
    <source>
        <dbReference type="ARBA" id="ARBA00023242"/>
    </source>
</evidence>
<dbReference type="GeneID" id="95981747"/>
<comment type="similarity">
    <text evidence="2">Belongs to the SSU72 phosphatase family.</text>
</comment>
<comment type="subcellular location">
    <subcellularLocation>
        <location evidence="1">Nucleus</location>
    </subcellularLocation>
</comment>
<evidence type="ECO:0000256" key="5">
    <source>
        <dbReference type="ARBA" id="ARBA00022801"/>
    </source>
</evidence>
<evidence type="ECO:0000313" key="11">
    <source>
        <dbReference type="EMBL" id="KAL1412955.1"/>
    </source>
</evidence>
<evidence type="ECO:0000256" key="8">
    <source>
        <dbReference type="ARBA" id="ARBA00047761"/>
    </source>
</evidence>
<feature type="compositionally biased region" description="Pro residues" evidence="10">
    <location>
        <begin position="25"/>
        <end position="75"/>
    </location>
</feature>
<keyword evidence="12" id="KW-1185">Reference proteome</keyword>
<evidence type="ECO:0000256" key="6">
    <source>
        <dbReference type="ARBA" id="ARBA00022912"/>
    </source>
</evidence>
<protein>
    <recommendedName>
        <fullName evidence="3">protein-serine/threonine phosphatase</fullName>
        <ecNumber evidence="3">3.1.3.16</ecNumber>
    </recommendedName>
</protein>
<proteinExistence type="inferred from homology"/>
<keyword evidence="4" id="KW-0507">mRNA processing</keyword>
<name>A0ABR3QE72_9TREE</name>
<dbReference type="PANTHER" id="PTHR20383">
    <property type="entry name" value="RNA POLYMERASE II SUBUNIT A C-TERMINAL DOMAIN PHOSPHATASE"/>
    <property type="match status" value="1"/>
</dbReference>
<feature type="region of interest" description="Disordered" evidence="10">
    <location>
        <begin position="1"/>
        <end position="159"/>
    </location>
</feature>
<dbReference type="RefSeq" id="XP_069212899.1">
    <property type="nucleotide sequence ID" value="XM_069349355.1"/>
</dbReference>
<dbReference type="Gene3D" id="3.40.50.2300">
    <property type="match status" value="2"/>
</dbReference>
<keyword evidence="7" id="KW-0539">Nucleus</keyword>
<evidence type="ECO:0000256" key="9">
    <source>
        <dbReference type="ARBA" id="ARBA00048336"/>
    </source>
</evidence>
<evidence type="ECO:0000256" key="10">
    <source>
        <dbReference type="SAM" id="MobiDB-lite"/>
    </source>
</evidence>
<dbReference type="Pfam" id="PF04722">
    <property type="entry name" value="Ssu72"/>
    <property type="match status" value="1"/>
</dbReference>
<comment type="catalytic activity">
    <reaction evidence="9">
        <text>O-phospho-L-threonyl-[protein] + H2O = L-threonyl-[protein] + phosphate</text>
        <dbReference type="Rhea" id="RHEA:47004"/>
        <dbReference type="Rhea" id="RHEA-COMP:11060"/>
        <dbReference type="Rhea" id="RHEA-COMP:11605"/>
        <dbReference type="ChEBI" id="CHEBI:15377"/>
        <dbReference type="ChEBI" id="CHEBI:30013"/>
        <dbReference type="ChEBI" id="CHEBI:43474"/>
        <dbReference type="ChEBI" id="CHEBI:61977"/>
        <dbReference type="EC" id="3.1.3.16"/>
    </reaction>
</comment>
<sequence length="355" mass="38867">MDPRRRDPRLNAHRQGGGGGYGNNTPPPQNAYGAPPPQQGYGRPPNPGPSSQPPYPPYGGAPPQDPRYARPPPPQQQQQQQGYPPANDYRGRNVSGGAPAPPVDPRRRPEDPRTRGRGPIEPAAPTPPPPQHRPTPPLPAPATEVARTNGAAAEEAEAVSGVRQRPLFCVVCASNNNRSMEAHKVLNEAGLRVVSAGTGSAVRLPGPSIDKPNVYRFGTPYDHMYRDLESKDPRLYAANGLLTMLDRNRKVKLAPQKWQEERVILADVVITCEERCYDAVCEDLLARGGEYNRPIHVINVEIKDNAEEAAIAGRSILELSQKIEKARDLDAEIDDILVQHAEKHPHVLLHTVAFF</sequence>
<feature type="compositionally biased region" description="Pro residues" evidence="10">
    <location>
        <begin position="122"/>
        <end position="140"/>
    </location>
</feature>
<dbReference type="InterPro" id="IPR006811">
    <property type="entry name" value="RNA_pol_II_suA"/>
</dbReference>
<organism evidence="11 12">
    <name type="scientific">Vanrija albida</name>
    <dbReference type="NCBI Taxonomy" id="181172"/>
    <lineage>
        <taxon>Eukaryota</taxon>
        <taxon>Fungi</taxon>
        <taxon>Dikarya</taxon>
        <taxon>Basidiomycota</taxon>
        <taxon>Agaricomycotina</taxon>
        <taxon>Tremellomycetes</taxon>
        <taxon>Trichosporonales</taxon>
        <taxon>Trichosporonaceae</taxon>
        <taxon>Vanrija</taxon>
    </lineage>
</organism>
<comment type="caution">
    <text evidence="11">The sequence shown here is derived from an EMBL/GenBank/DDBJ whole genome shotgun (WGS) entry which is preliminary data.</text>
</comment>